<dbReference type="Proteomes" id="UP000271241">
    <property type="component" value="Unassembled WGS sequence"/>
</dbReference>
<dbReference type="EMBL" id="KZ992503">
    <property type="protein sequence ID" value="RKP09582.1"/>
    <property type="molecule type" value="Genomic_DNA"/>
</dbReference>
<gene>
    <name evidence="1" type="ORF">THASP1DRAFT_5871</name>
</gene>
<proteinExistence type="predicted"/>
<reference evidence="2" key="1">
    <citation type="journal article" date="2018" name="Nat. Microbiol.">
        <title>Leveraging single-cell genomics to expand the fungal tree of life.</title>
        <authorList>
            <person name="Ahrendt S.R."/>
            <person name="Quandt C.A."/>
            <person name="Ciobanu D."/>
            <person name="Clum A."/>
            <person name="Salamov A."/>
            <person name="Andreopoulos B."/>
            <person name="Cheng J.F."/>
            <person name="Woyke T."/>
            <person name="Pelin A."/>
            <person name="Henrissat B."/>
            <person name="Reynolds N.K."/>
            <person name="Benny G.L."/>
            <person name="Smith M.E."/>
            <person name="James T.Y."/>
            <person name="Grigoriev I.V."/>
        </authorList>
    </citation>
    <scope>NUCLEOTIDE SEQUENCE [LARGE SCALE GENOMIC DNA]</scope>
    <source>
        <strain evidence="2">RSA 1356</strain>
    </source>
</reference>
<dbReference type="STRING" id="78915.A0A4P9XUF1"/>
<feature type="non-terminal residue" evidence="1">
    <location>
        <position position="1"/>
    </location>
</feature>
<organism evidence="1 2">
    <name type="scientific">Thamnocephalis sphaerospora</name>
    <dbReference type="NCBI Taxonomy" id="78915"/>
    <lineage>
        <taxon>Eukaryota</taxon>
        <taxon>Fungi</taxon>
        <taxon>Fungi incertae sedis</taxon>
        <taxon>Zoopagomycota</taxon>
        <taxon>Zoopagomycotina</taxon>
        <taxon>Zoopagomycetes</taxon>
        <taxon>Zoopagales</taxon>
        <taxon>Sigmoideomycetaceae</taxon>
        <taxon>Thamnocephalis</taxon>
    </lineage>
</organism>
<sequence>EHDELGEKKVDRDGYLADGREYAVPAFAIGTKHPRRLYMLAKEPSALLGFRDSYVFFMRNPDLKRVDANEEDRGYMDRNGLLPNTLRKRNILLVSARSVFKKFGHLVVHNGRRWKDDYF</sequence>
<feature type="non-terminal residue" evidence="1">
    <location>
        <position position="119"/>
    </location>
</feature>
<dbReference type="OrthoDB" id="5598844at2759"/>
<protein>
    <submittedName>
        <fullName evidence="1">Chromatin-remodelling complex, RSC SWI/SNF subunit Rsc7/Swp82</fullName>
    </submittedName>
</protein>
<dbReference type="Pfam" id="PF08624">
    <property type="entry name" value="CRC_subunit"/>
    <property type="match status" value="1"/>
</dbReference>
<dbReference type="InterPro" id="IPR013933">
    <property type="entry name" value="CRC_Rsc7/Swp82"/>
</dbReference>
<dbReference type="AlphaFoldDB" id="A0A4P9XUF1"/>
<accession>A0A4P9XUF1</accession>
<name>A0A4P9XUF1_9FUNG</name>
<evidence type="ECO:0000313" key="2">
    <source>
        <dbReference type="Proteomes" id="UP000271241"/>
    </source>
</evidence>
<evidence type="ECO:0000313" key="1">
    <source>
        <dbReference type="EMBL" id="RKP09582.1"/>
    </source>
</evidence>
<keyword evidence="2" id="KW-1185">Reference proteome</keyword>